<reference evidence="2" key="1">
    <citation type="submission" date="2018-05" db="EMBL/GenBank/DDBJ databases">
        <authorList>
            <person name="Lanie J.A."/>
            <person name="Ng W.-L."/>
            <person name="Kazmierczak K.M."/>
            <person name="Andrzejewski T.M."/>
            <person name="Davidsen T.M."/>
            <person name="Wayne K.J."/>
            <person name="Tettelin H."/>
            <person name="Glass J.I."/>
            <person name="Rusch D."/>
            <person name="Podicherti R."/>
            <person name="Tsui H.-C.T."/>
            <person name="Winkler M.E."/>
        </authorList>
    </citation>
    <scope>NUCLEOTIDE SEQUENCE</scope>
</reference>
<name>A0A382L258_9ZZZZ</name>
<accession>A0A382L258</accession>
<dbReference type="AlphaFoldDB" id="A0A382L258"/>
<dbReference type="EMBL" id="UINC01084424">
    <property type="protein sequence ID" value="SVC31064.1"/>
    <property type="molecule type" value="Genomic_DNA"/>
</dbReference>
<feature type="domain" description="N-acetyltransferase" evidence="1">
    <location>
        <begin position="27"/>
        <end position="185"/>
    </location>
</feature>
<dbReference type="Gene3D" id="3.40.630.30">
    <property type="match status" value="1"/>
</dbReference>
<dbReference type="InterPro" id="IPR016181">
    <property type="entry name" value="Acyl_CoA_acyltransferase"/>
</dbReference>
<dbReference type="GO" id="GO:0016747">
    <property type="term" value="F:acyltransferase activity, transferring groups other than amino-acyl groups"/>
    <property type="evidence" value="ECO:0007669"/>
    <property type="project" value="InterPro"/>
</dbReference>
<dbReference type="CDD" id="cd04301">
    <property type="entry name" value="NAT_SF"/>
    <property type="match status" value="1"/>
</dbReference>
<protein>
    <recommendedName>
        <fullName evidence="1">N-acetyltransferase domain-containing protein</fullName>
    </recommendedName>
</protein>
<evidence type="ECO:0000313" key="2">
    <source>
        <dbReference type="EMBL" id="SVC31064.1"/>
    </source>
</evidence>
<dbReference type="PROSITE" id="PS51186">
    <property type="entry name" value="GNAT"/>
    <property type="match status" value="1"/>
</dbReference>
<proteinExistence type="predicted"/>
<dbReference type="InterPro" id="IPR000182">
    <property type="entry name" value="GNAT_dom"/>
</dbReference>
<organism evidence="2">
    <name type="scientific">marine metagenome</name>
    <dbReference type="NCBI Taxonomy" id="408172"/>
    <lineage>
        <taxon>unclassified sequences</taxon>
        <taxon>metagenomes</taxon>
        <taxon>ecological metagenomes</taxon>
    </lineage>
</organism>
<sequence>MEQLLLKMDDTSEVQVIAASAYNFRIELVKKVGKEDIPALIEISPCMADRFGRQALLTKTNIQKYFNSDTLPFIARFKGEIIGYIIGVPLEYFKQESWAHFDVNMGKQNTLYTYAFVVNSKYRGKGGYGKTLKRIYINWAKKQKYSYVTGHVEQGIARHFSRATEIVKVFSDWYGLKTPFEYYRRPLL</sequence>
<dbReference type="SUPFAM" id="SSF55729">
    <property type="entry name" value="Acyl-CoA N-acyltransferases (Nat)"/>
    <property type="match status" value="1"/>
</dbReference>
<evidence type="ECO:0000259" key="1">
    <source>
        <dbReference type="PROSITE" id="PS51186"/>
    </source>
</evidence>
<gene>
    <name evidence="2" type="ORF">METZ01_LOCUS283918</name>
</gene>
<dbReference type="Pfam" id="PF00583">
    <property type="entry name" value="Acetyltransf_1"/>
    <property type="match status" value="1"/>
</dbReference>